<feature type="compositionally biased region" description="Polar residues" evidence="1">
    <location>
        <begin position="296"/>
        <end position="305"/>
    </location>
</feature>
<reference evidence="2 3" key="1">
    <citation type="journal article" date="2020" name="ISME J.">
        <title>Uncovering the hidden diversity of litter-decomposition mechanisms in mushroom-forming fungi.</title>
        <authorList>
            <person name="Floudas D."/>
            <person name="Bentzer J."/>
            <person name="Ahren D."/>
            <person name="Johansson T."/>
            <person name="Persson P."/>
            <person name="Tunlid A."/>
        </authorList>
    </citation>
    <scope>NUCLEOTIDE SEQUENCE [LARGE SCALE GENOMIC DNA]</scope>
    <source>
        <strain evidence="2 3">CBS 661.87</strain>
    </source>
</reference>
<accession>A0A8H5M1K9</accession>
<dbReference type="EMBL" id="JAACJP010000023">
    <property type="protein sequence ID" value="KAF5377482.1"/>
    <property type="molecule type" value="Genomic_DNA"/>
</dbReference>
<name>A0A8H5M1K9_9AGAR</name>
<feature type="compositionally biased region" description="Basic residues" evidence="1">
    <location>
        <begin position="272"/>
        <end position="285"/>
    </location>
</feature>
<dbReference type="AlphaFoldDB" id="A0A8H5M1K9"/>
<gene>
    <name evidence="2" type="ORF">D9615_005112</name>
</gene>
<keyword evidence="3" id="KW-1185">Reference proteome</keyword>
<dbReference type="OrthoDB" id="2143914at2759"/>
<proteinExistence type="predicted"/>
<sequence>MFRYRLLAKRASKVFYDPIPSEISDPSGSRAVQVVAPHGTDFSNWTPSYPYYPPEAYPCFPHEEGSIQNHSFTEPTPEVLSVTPDVAPFQFSSSSLSAALTDIPQTPRPLPTIYEGEQSNSEPHPAHDDAYRGMTNQSSQDDFPIPFEHDENLSRIFLGVHFDEDGVFHYPEGDNGAHLPTDDMIPEIEGDPWEHFIPDLFASPASAQVPLQGLDISLDRSVPDNMSSTLSTPFHFSLSLSDPSTPNSCSSPVDLPTNFSINDQSNFAVVSPRRRSQRVRKRKGRKPENPDKPHRLSSSLPLTPE</sequence>
<comment type="caution">
    <text evidence="2">The sequence shown here is derived from an EMBL/GenBank/DDBJ whole genome shotgun (WGS) entry which is preliminary data.</text>
</comment>
<evidence type="ECO:0000313" key="2">
    <source>
        <dbReference type="EMBL" id="KAF5377482.1"/>
    </source>
</evidence>
<dbReference type="Proteomes" id="UP000565441">
    <property type="component" value="Unassembled WGS sequence"/>
</dbReference>
<protein>
    <submittedName>
        <fullName evidence="2">Uncharacterized protein</fullName>
    </submittedName>
</protein>
<feature type="region of interest" description="Disordered" evidence="1">
    <location>
        <begin position="112"/>
        <end position="142"/>
    </location>
</feature>
<organism evidence="2 3">
    <name type="scientific">Tricholomella constricta</name>
    <dbReference type="NCBI Taxonomy" id="117010"/>
    <lineage>
        <taxon>Eukaryota</taxon>
        <taxon>Fungi</taxon>
        <taxon>Dikarya</taxon>
        <taxon>Basidiomycota</taxon>
        <taxon>Agaricomycotina</taxon>
        <taxon>Agaricomycetes</taxon>
        <taxon>Agaricomycetidae</taxon>
        <taxon>Agaricales</taxon>
        <taxon>Tricholomatineae</taxon>
        <taxon>Lyophyllaceae</taxon>
        <taxon>Tricholomella</taxon>
    </lineage>
</organism>
<evidence type="ECO:0000256" key="1">
    <source>
        <dbReference type="SAM" id="MobiDB-lite"/>
    </source>
</evidence>
<evidence type="ECO:0000313" key="3">
    <source>
        <dbReference type="Proteomes" id="UP000565441"/>
    </source>
</evidence>
<feature type="region of interest" description="Disordered" evidence="1">
    <location>
        <begin position="264"/>
        <end position="305"/>
    </location>
</feature>